<dbReference type="Pfam" id="PF02682">
    <property type="entry name" value="CT_C_D"/>
    <property type="match status" value="1"/>
</dbReference>
<dbReference type="InterPro" id="IPR052708">
    <property type="entry name" value="PxpC"/>
</dbReference>
<dbReference type="AlphaFoldDB" id="A0A087AJT2"/>
<dbReference type="OrthoDB" id="9768696at2"/>
<keyword evidence="1" id="KW-0547">Nucleotide-binding</keyword>
<dbReference type="SMART" id="SM00796">
    <property type="entry name" value="AHS1"/>
    <property type="match status" value="1"/>
</dbReference>
<name>A0A087AJT2_9BIFI</name>
<dbReference type="PANTHER" id="PTHR43309">
    <property type="entry name" value="5-OXOPROLINASE SUBUNIT C"/>
    <property type="match status" value="1"/>
</dbReference>
<dbReference type="InterPro" id="IPR029000">
    <property type="entry name" value="Cyclophilin-like_dom_sf"/>
</dbReference>
<dbReference type="InterPro" id="IPR003833">
    <property type="entry name" value="CT_C_D"/>
</dbReference>
<accession>A0A087AJT2</accession>
<evidence type="ECO:0000256" key="4">
    <source>
        <dbReference type="SAM" id="MobiDB-lite"/>
    </source>
</evidence>
<evidence type="ECO:0000313" key="8">
    <source>
        <dbReference type="Proteomes" id="UP000029074"/>
    </source>
</evidence>
<keyword evidence="7" id="KW-0436">Ligase</keyword>
<feature type="domain" description="Carboxyltransferase" evidence="6">
    <location>
        <begin position="304"/>
        <end position="593"/>
    </location>
</feature>
<dbReference type="Pfam" id="PF02626">
    <property type="entry name" value="CT_A_B"/>
    <property type="match status" value="1"/>
</dbReference>
<keyword evidence="3" id="KW-0067">ATP-binding</keyword>
<dbReference type="PANTHER" id="PTHR43309:SF3">
    <property type="entry name" value="5-OXOPROLINASE SUBUNIT C"/>
    <property type="match status" value="1"/>
</dbReference>
<evidence type="ECO:0000259" key="6">
    <source>
        <dbReference type="SMART" id="SM00797"/>
    </source>
</evidence>
<protein>
    <submittedName>
        <fullName evidence="7">Allophanate hydrolase, subunit 2</fullName>
        <ecNumber evidence="7">3.5.1.54</ecNumber>
        <ecNumber evidence="7">6.3.4.6</ecNumber>
    </submittedName>
</protein>
<keyword evidence="2 7" id="KW-0378">Hydrolase</keyword>
<feature type="compositionally biased region" description="Low complexity" evidence="4">
    <location>
        <begin position="252"/>
        <end position="281"/>
    </location>
</feature>
<dbReference type="GO" id="GO:0004039">
    <property type="term" value="F:allophanate hydrolase activity"/>
    <property type="evidence" value="ECO:0007669"/>
    <property type="project" value="UniProtKB-EC"/>
</dbReference>
<evidence type="ECO:0000256" key="1">
    <source>
        <dbReference type="ARBA" id="ARBA00022741"/>
    </source>
</evidence>
<dbReference type="SUPFAM" id="SSF50891">
    <property type="entry name" value="Cyclophilin-like"/>
    <property type="match status" value="2"/>
</dbReference>
<dbReference type="SMART" id="SM00797">
    <property type="entry name" value="AHS2"/>
    <property type="match status" value="1"/>
</dbReference>
<reference evidence="7 8" key="1">
    <citation type="submission" date="2014-03" db="EMBL/GenBank/DDBJ databases">
        <title>Genomics of Bifidobacteria.</title>
        <authorList>
            <person name="Ventura M."/>
            <person name="Milani C."/>
            <person name="Lugli G.A."/>
        </authorList>
    </citation>
    <scope>NUCLEOTIDE SEQUENCE [LARGE SCALE GENOMIC DNA]</scope>
    <source>
        <strain evidence="7 8">LMG 11596</strain>
    </source>
</reference>
<dbReference type="GO" id="GO:0005524">
    <property type="term" value="F:ATP binding"/>
    <property type="evidence" value="ECO:0007669"/>
    <property type="project" value="UniProtKB-KW"/>
</dbReference>
<dbReference type="EC" id="6.3.4.6" evidence="7"/>
<dbReference type="RefSeq" id="WP_052295147.1">
    <property type="nucleotide sequence ID" value="NZ_ABXB03000007.1"/>
</dbReference>
<gene>
    <name evidence="7" type="ORF">BGLCM_0615</name>
</gene>
<dbReference type="Proteomes" id="UP000029074">
    <property type="component" value="Unassembled WGS sequence"/>
</dbReference>
<sequence>MTSTASARCAAETLAASNSAPRFLPCSEHGMLLELPDLESALAWHDAIGQAMEQAHERQDGFALRHVRLLLPAARTVFVEFDALRTTADAVAQAIRSINVDASGQRAHRQITVPVCYNGEDLDDVAQLLHCSVQHLVERHMAQPWRVAFAGFAPGFNYLTGGNALFDVPRRATPRLRVPQGAVGLAGTFSGIYPRESSGGWQLIGVTSLPMWDESHEHPALLQPGDDVQFTAVREQVHAQQPAPHDAASSATPLSVSTPSGSTSSPAASSASTPSAPSHATPVLTVIRPGLLCTYQDEGRHAAQLGVTGSGAADRASFHLANELVGNAHDAVALEIIGAGAQFEALTDVTLAIAGAHVPLSIDSDGQHTTLTHPQAFLLKAGERLSVGEPVAGVRAYLAVQGGFAARRTLNSSSTDTMSGLGPSPLQPHDTLCVDTVDIRASTSVASCSPAQPRAWSTSLPRPHAVTELTVTPGPRIDWFTKAGQASLFSQVWRVTAQSDRVGLRLAGEPLERTDARELASEATIPGSIEVTGSGLPIVFLRDQPVTGGYPVIAVLDDTSINTAAQLPAGALVKFRLKPSSHASCCAVISAAATCASPTPLPETELTCNAS</sequence>
<keyword evidence="8" id="KW-1185">Reference proteome</keyword>
<dbReference type="SUPFAM" id="SSF160467">
    <property type="entry name" value="PH0987 N-terminal domain-like"/>
    <property type="match status" value="1"/>
</dbReference>
<evidence type="ECO:0000256" key="3">
    <source>
        <dbReference type="ARBA" id="ARBA00022840"/>
    </source>
</evidence>
<feature type="region of interest" description="Disordered" evidence="4">
    <location>
        <begin position="236"/>
        <end position="281"/>
    </location>
</feature>
<evidence type="ECO:0000313" key="7">
    <source>
        <dbReference type="EMBL" id="KFI59032.1"/>
    </source>
</evidence>
<dbReference type="Gene3D" id="2.40.100.10">
    <property type="entry name" value="Cyclophilin-like"/>
    <property type="match status" value="2"/>
</dbReference>
<dbReference type="EMBL" id="JGYW01000004">
    <property type="protein sequence ID" value="KFI59032.1"/>
    <property type="molecule type" value="Genomic_DNA"/>
</dbReference>
<feature type="domain" description="Carboxyltransferase" evidence="5">
    <location>
        <begin position="21"/>
        <end position="222"/>
    </location>
</feature>
<dbReference type="GO" id="GO:0004847">
    <property type="term" value="F:urea carboxylase activity"/>
    <property type="evidence" value="ECO:0007669"/>
    <property type="project" value="UniProtKB-EC"/>
</dbReference>
<organism evidence="7 8">
    <name type="scientific">Bifidobacterium gallicum DSM 20093 = LMG 11596</name>
    <dbReference type="NCBI Taxonomy" id="561180"/>
    <lineage>
        <taxon>Bacteria</taxon>
        <taxon>Bacillati</taxon>
        <taxon>Actinomycetota</taxon>
        <taxon>Actinomycetes</taxon>
        <taxon>Bifidobacteriales</taxon>
        <taxon>Bifidobacteriaceae</taxon>
        <taxon>Bifidobacterium</taxon>
    </lineage>
</organism>
<proteinExistence type="predicted"/>
<dbReference type="Gene3D" id="3.30.1360.40">
    <property type="match status" value="1"/>
</dbReference>
<evidence type="ECO:0000256" key="2">
    <source>
        <dbReference type="ARBA" id="ARBA00022801"/>
    </source>
</evidence>
<dbReference type="InterPro" id="IPR003778">
    <property type="entry name" value="CT_A_B"/>
</dbReference>
<comment type="caution">
    <text evidence="7">The sequence shown here is derived from an EMBL/GenBank/DDBJ whole genome shotgun (WGS) entry which is preliminary data.</text>
</comment>
<dbReference type="EC" id="3.5.1.54" evidence="7"/>
<evidence type="ECO:0000259" key="5">
    <source>
        <dbReference type="SMART" id="SM00796"/>
    </source>
</evidence>